<dbReference type="EMBL" id="CAKOFQ010007050">
    <property type="protein sequence ID" value="CAH1988764.1"/>
    <property type="molecule type" value="Genomic_DNA"/>
</dbReference>
<reference evidence="1" key="1">
    <citation type="submission" date="2022-03" db="EMBL/GenBank/DDBJ databases">
        <authorList>
            <person name="Sayadi A."/>
        </authorList>
    </citation>
    <scope>NUCLEOTIDE SEQUENCE</scope>
</reference>
<protein>
    <submittedName>
        <fullName evidence="1">Uncharacterized protein</fullName>
    </submittedName>
</protein>
<dbReference type="Proteomes" id="UP001152888">
    <property type="component" value="Unassembled WGS sequence"/>
</dbReference>
<evidence type="ECO:0000313" key="1">
    <source>
        <dbReference type="EMBL" id="CAH1988764.1"/>
    </source>
</evidence>
<keyword evidence="2" id="KW-1185">Reference proteome</keyword>
<dbReference type="AlphaFoldDB" id="A0A9P0PLI8"/>
<comment type="caution">
    <text evidence="1">The sequence shown here is derived from an EMBL/GenBank/DDBJ whole genome shotgun (WGS) entry which is preliminary data.</text>
</comment>
<sequence length="101" mass="11743">MSIISASVSELNTDTKKILKLYIFKDSSLNRYTESCKAWRSFQFDIIFSTSTIFSNLLSNWCTEFFLFNTVFVLEDAFKNAITSFSIPTHVLLSFLSFFFQ</sequence>
<proteinExistence type="predicted"/>
<name>A0A9P0PLI8_ACAOB</name>
<organism evidence="1 2">
    <name type="scientific">Acanthoscelides obtectus</name>
    <name type="common">Bean weevil</name>
    <name type="synonym">Bruchus obtectus</name>
    <dbReference type="NCBI Taxonomy" id="200917"/>
    <lineage>
        <taxon>Eukaryota</taxon>
        <taxon>Metazoa</taxon>
        <taxon>Ecdysozoa</taxon>
        <taxon>Arthropoda</taxon>
        <taxon>Hexapoda</taxon>
        <taxon>Insecta</taxon>
        <taxon>Pterygota</taxon>
        <taxon>Neoptera</taxon>
        <taxon>Endopterygota</taxon>
        <taxon>Coleoptera</taxon>
        <taxon>Polyphaga</taxon>
        <taxon>Cucujiformia</taxon>
        <taxon>Chrysomeloidea</taxon>
        <taxon>Chrysomelidae</taxon>
        <taxon>Bruchinae</taxon>
        <taxon>Bruchini</taxon>
        <taxon>Acanthoscelides</taxon>
    </lineage>
</organism>
<accession>A0A9P0PLI8</accession>
<evidence type="ECO:0000313" key="2">
    <source>
        <dbReference type="Proteomes" id="UP001152888"/>
    </source>
</evidence>
<gene>
    <name evidence="1" type="ORF">ACAOBT_LOCUS18642</name>
</gene>